<gene>
    <name evidence="1" type="ORF">TPAB3V08_LOCUS2836</name>
</gene>
<accession>A0ABN7NMP8</accession>
<evidence type="ECO:0000313" key="1">
    <source>
        <dbReference type="EMBL" id="CAG2055838.1"/>
    </source>
</evidence>
<dbReference type="EMBL" id="CAJPIN010002966">
    <property type="protein sequence ID" value="CAG2055838.1"/>
    <property type="molecule type" value="Genomic_DNA"/>
</dbReference>
<name>A0ABN7NMP8_TIMPD</name>
<organism evidence="1 2">
    <name type="scientific">Timema podura</name>
    <name type="common">Walking stick</name>
    <dbReference type="NCBI Taxonomy" id="61482"/>
    <lineage>
        <taxon>Eukaryota</taxon>
        <taxon>Metazoa</taxon>
        <taxon>Ecdysozoa</taxon>
        <taxon>Arthropoda</taxon>
        <taxon>Hexapoda</taxon>
        <taxon>Insecta</taxon>
        <taxon>Pterygota</taxon>
        <taxon>Neoptera</taxon>
        <taxon>Polyneoptera</taxon>
        <taxon>Phasmatodea</taxon>
        <taxon>Timematodea</taxon>
        <taxon>Timematoidea</taxon>
        <taxon>Timematidae</taxon>
        <taxon>Timema</taxon>
    </lineage>
</organism>
<comment type="caution">
    <text evidence="1">The sequence shown here is derived from an EMBL/GenBank/DDBJ whole genome shotgun (WGS) entry which is preliminary data.</text>
</comment>
<dbReference type="Gene3D" id="3.40.50.2300">
    <property type="match status" value="1"/>
</dbReference>
<protein>
    <submittedName>
        <fullName evidence="1">Uncharacterized protein</fullName>
    </submittedName>
</protein>
<proteinExistence type="predicted"/>
<keyword evidence="2" id="KW-1185">Reference proteome</keyword>
<evidence type="ECO:0000313" key="2">
    <source>
        <dbReference type="Proteomes" id="UP001153148"/>
    </source>
</evidence>
<feature type="non-terminal residue" evidence="1">
    <location>
        <position position="76"/>
    </location>
</feature>
<sequence>MEWASFAYETGPFHSISGLFKLQDLVKIPPAVRMEMYIRQASPTTYRQVLREIRQKEIYQLIVDTNPRHIPQFFRA</sequence>
<dbReference type="Proteomes" id="UP001153148">
    <property type="component" value="Unassembled WGS sequence"/>
</dbReference>
<reference evidence="1" key="1">
    <citation type="submission" date="2021-03" db="EMBL/GenBank/DDBJ databases">
        <authorList>
            <person name="Tran Van P."/>
        </authorList>
    </citation>
    <scope>NUCLEOTIDE SEQUENCE</scope>
</reference>